<dbReference type="InterPro" id="IPR011008">
    <property type="entry name" value="Dimeric_a/b-barrel"/>
</dbReference>
<dbReference type="KEGG" id="rli:RLO149_c024760"/>
<dbReference type="eggNOG" id="ENOG5033AN3">
    <property type="taxonomic scope" value="Bacteria"/>
</dbReference>
<evidence type="ECO:0008006" key="3">
    <source>
        <dbReference type="Google" id="ProtNLM"/>
    </source>
</evidence>
<protein>
    <recommendedName>
        <fullName evidence="3">ABM domain-containing protein</fullName>
    </recommendedName>
</protein>
<name>F7ZC58_ROSLO</name>
<proteinExistence type="predicted"/>
<dbReference type="EMBL" id="CP002623">
    <property type="protein sequence ID" value="AEI94444.1"/>
    <property type="molecule type" value="Genomic_DNA"/>
</dbReference>
<dbReference type="SUPFAM" id="SSF54909">
    <property type="entry name" value="Dimeric alpha+beta barrel"/>
    <property type="match status" value="1"/>
</dbReference>
<dbReference type="AlphaFoldDB" id="F7ZC58"/>
<gene>
    <name evidence="1" type="ordered locus">RLO149_c024760</name>
</gene>
<evidence type="ECO:0000313" key="2">
    <source>
        <dbReference type="Proteomes" id="UP000001353"/>
    </source>
</evidence>
<dbReference type="Proteomes" id="UP000001353">
    <property type="component" value="Chromosome"/>
</dbReference>
<sequence length="109" mass="11857">MTDTTVAEIVTFRLNAGTDPDHFAKAAAQMTPFLHRTGAVISRTLSRDETGGWVDHITWTSMTAAKDAASAIMAAPEAAPFMKMIDAQSVNLRHADIHFSWAPEDHAPH</sequence>
<dbReference type="STRING" id="391595.RLO149_c024760"/>
<dbReference type="OrthoDB" id="1453400at2"/>
<accession>F7ZC58</accession>
<evidence type="ECO:0000313" key="1">
    <source>
        <dbReference type="EMBL" id="AEI94444.1"/>
    </source>
</evidence>
<dbReference type="HOGENOM" id="CLU_164560_2_0_5"/>
<reference evidence="1 2" key="1">
    <citation type="journal article" date="2011" name="BMC Genomics">
        <title>Comparative genome analysis and genome-guided physiological analysis of Roseobacter litoralis.</title>
        <authorList>
            <person name="Kalhoefer D."/>
            <person name="Thole S."/>
            <person name="Voget S."/>
            <person name="Lehmann R."/>
            <person name="Liesegang H."/>
            <person name="Wollher A."/>
            <person name="Daniel R."/>
            <person name="Simon M."/>
            <person name="Brinkhoff T."/>
        </authorList>
    </citation>
    <scope>NUCLEOTIDE SEQUENCE [LARGE SCALE GENOMIC DNA]</scope>
    <source>
        <strain evidence="2">ATCC 49566 / DSM 6996 / JCM 21268 / NBRC 15278 / OCh 149</strain>
    </source>
</reference>
<organism evidence="1 2">
    <name type="scientific">Roseobacter litoralis (strain ATCC 49566 / DSM 6996 / JCM 21268 / NBRC 15278 / OCh 149)</name>
    <dbReference type="NCBI Taxonomy" id="391595"/>
    <lineage>
        <taxon>Bacteria</taxon>
        <taxon>Pseudomonadati</taxon>
        <taxon>Pseudomonadota</taxon>
        <taxon>Alphaproteobacteria</taxon>
        <taxon>Rhodobacterales</taxon>
        <taxon>Roseobacteraceae</taxon>
        <taxon>Roseobacter</taxon>
    </lineage>
</organism>
<keyword evidence="2" id="KW-1185">Reference proteome</keyword>
<dbReference type="RefSeq" id="WP_013962366.1">
    <property type="nucleotide sequence ID" value="NC_015730.1"/>
</dbReference>